<proteinExistence type="predicted"/>
<keyword evidence="2" id="KW-1185">Reference proteome</keyword>
<dbReference type="EMBL" id="JABCKV010000079">
    <property type="protein sequence ID" value="KAG5644212.1"/>
    <property type="molecule type" value="Genomic_DNA"/>
</dbReference>
<dbReference type="OrthoDB" id="2872100at2759"/>
<evidence type="ECO:0000313" key="1">
    <source>
        <dbReference type="EMBL" id="KAG5644212.1"/>
    </source>
</evidence>
<protein>
    <submittedName>
        <fullName evidence="1">Uncharacterized protein</fullName>
    </submittedName>
</protein>
<reference evidence="1" key="2">
    <citation type="submission" date="2021-10" db="EMBL/GenBank/DDBJ databases">
        <title>Phylogenomics reveals ancestral predisposition of the termite-cultivated fungus Termitomyces towards a domesticated lifestyle.</title>
        <authorList>
            <person name="Auxier B."/>
            <person name="Grum-Grzhimaylo A."/>
            <person name="Cardenas M.E."/>
            <person name="Lodge J.D."/>
            <person name="Laessoe T."/>
            <person name="Pedersen O."/>
            <person name="Smith M.E."/>
            <person name="Kuyper T.W."/>
            <person name="Franco-Molano E.A."/>
            <person name="Baroni T.J."/>
            <person name="Aanen D.K."/>
        </authorList>
    </citation>
    <scope>NUCLEOTIDE SEQUENCE</scope>
    <source>
        <strain evidence="1">AP01</strain>
        <tissue evidence="1">Mycelium</tissue>
    </source>
</reference>
<sequence>MAPTSHSTTGFEGVRDAPKLRVFFEPPDVRRDENATVIFLVRWVPFEDDSQLDSSCEENRTLWTPNETDRAKFDAFKTYFEGGRLPDLDHCGFSCIKDIHPALDDRD</sequence>
<accession>A0A9P7GBJ6</accession>
<organism evidence="1 2">
    <name type="scientific">Asterophora parasitica</name>
    <dbReference type="NCBI Taxonomy" id="117018"/>
    <lineage>
        <taxon>Eukaryota</taxon>
        <taxon>Fungi</taxon>
        <taxon>Dikarya</taxon>
        <taxon>Basidiomycota</taxon>
        <taxon>Agaricomycotina</taxon>
        <taxon>Agaricomycetes</taxon>
        <taxon>Agaricomycetidae</taxon>
        <taxon>Agaricales</taxon>
        <taxon>Tricholomatineae</taxon>
        <taxon>Lyophyllaceae</taxon>
        <taxon>Asterophora</taxon>
    </lineage>
</organism>
<dbReference type="Proteomes" id="UP000775547">
    <property type="component" value="Unassembled WGS sequence"/>
</dbReference>
<evidence type="ECO:0000313" key="2">
    <source>
        <dbReference type="Proteomes" id="UP000775547"/>
    </source>
</evidence>
<name>A0A9P7GBJ6_9AGAR</name>
<reference evidence="1" key="1">
    <citation type="submission" date="2020-07" db="EMBL/GenBank/DDBJ databases">
        <authorList>
            <person name="Nieuwenhuis M."/>
            <person name="Van De Peppel L.J.J."/>
        </authorList>
    </citation>
    <scope>NUCLEOTIDE SEQUENCE</scope>
    <source>
        <strain evidence="1">AP01</strain>
        <tissue evidence="1">Mycelium</tissue>
    </source>
</reference>
<comment type="caution">
    <text evidence="1">The sequence shown here is derived from an EMBL/GenBank/DDBJ whole genome shotgun (WGS) entry which is preliminary data.</text>
</comment>
<dbReference type="AlphaFoldDB" id="A0A9P7GBJ6"/>
<gene>
    <name evidence="1" type="ORF">DXG03_008875</name>
</gene>